<dbReference type="Gene3D" id="3.30.1360.20">
    <property type="entry name" value="Transcriptional coactivator/pterin dehydratase"/>
    <property type="match status" value="1"/>
</dbReference>
<proteinExistence type="inferred from homology"/>
<gene>
    <name evidence="6" type="ordered locus">AAur_2761</name>
</gene>
<dbReference type="GO" id="GO:0008124">
    <property type="term" value="F:4-alpha-hydroxytetrahydrobiopterin dehydratase activity"/>
    <property type="evidence" value="ECO:0007669"/>
    <property type="project" value="UniProtKB-EC"/>
</dbReference>
<dbReference type="SUPFAM" id="SSF55248">
    <property type="entry name" value="PCD-like"/>
    <property type="match status" value="1"/>
</dbReference>
<reference evidence="6 7" key="1">
    <citation type="journal article" date="2006" name="PLoS Genet.">
        <title>Secrets of soil survival revealed by the genome sequence of Arthrobacter aurescens TC1.</title>
        <authorList>
            <person name="Mongodin E.F."/>
            <person name="Shapir N."/>
            <person name="Daugherty S.C."/>
            <person name="DeBoy R.T."/>
            <person name="Emerson J.B."/>
            <person name="Shvartzbeyn A."/>
            <person name="Radune D."/>
            <person name="Vamathevan J."/>
            <person name="Riggs F."/>
            <person name="Grinberg V."/>
            <person name="Khouri H."/>
            <person name="Wackett L.P."/>
            <person name="Nelson K.E."/>
            <person name="Sadowsky M.J."/>
        </authorList>
    </citation>
    <scope>NUCLEOTIDE SEQUENCE [LARGE SCALE GENOMIC DNA]</scope>
    <source>
        <strain evidence="6 7">TC1</strain>
    </source>
</reference>
<evidence type="ECO:0000256" key="5">
    <source>
        <dbReference type="ARBA" id="ARBA00023239"/>
    </source>
</evidence>
<dbReference type="Proteomes" id="UP000000637">
    <property type="component" value="Chromosome"/>
</dbReference>
<dbReference type="RefSeq" id="WP_011775414.1">
    <property type="nucleotide sequence ID" value="NC_008711.1"/>
</dbReference>
<evidence type="ECO:0000256" key="1">
    <source>
        <dbReference type="ARBA" id="ARBA00001554"/>
    </source>
</evidence>
<dbReference type="AlphaFoldDB" id="A1R8B1"/>
<comment type="catalytic activity">
    <reaction evidence="1">
        <text>(4aS,6R)-4a-hydroxy-L-erythro-5,6,7,8-tetrahydrobiopterin = (6R)-L-erythro-6,7-dihydrobiopterin + H2O</text>
        <dbReference type="Rhea" id="RHEA:11920"/>
        <dbReference type="ChEBI" id="CHEBI:15377"/>
        <dbReference type="ChEBI" id="CHEBI:15642"/>
        <dbReference type="ChEBI" id="CHEBI:43120"/>
        <dbReference type="EC" id="4.2.1.96"/>
    </reaction>
</comment>
<evidence type="ECO:0000313" key="7">
    <source>
        <dbReference type="Proteomes" id="UP000000637"/>
    </source>
</evidence>
<dbReference type="PANTHER" id="PTHR12599">
    <property type="entry name" value="PTERIN-4-ALPHA-CARBINOLAMINE DEHYDRATASE"/>
    <property type="match status" value="1"/>
</dbReference>
<evidence type="ECO:0000313" key="6">
    <source>
        <dbReference type="EMBL" id="ABM09433.1"/>
    </source>
</evidence>
<sequence>MAAKDEQLAEAAINAALGDLPDWKYQEGLVTVYKTSTAADALALIAAIGQLAEEQHHHPDLEWRYNRVFLRYVSHDAGAQVTKRDIAAATAVSEAAAVLGATAQPERYPASQSGLNQ</sequence>
<dbReference type="Pfam" id="PF01329">
    <property type="entry name" value="Pterin_4a"/>
    <property type="match status" value="1"/>
</dbReference>
<dbReference type="EMBL" id="CP000474">
    <property type="protein sequence ID" value="ABM09433.1"/>
    <property type="molecule type" value="Genomic_DNA"/>
</dbReference>
<name>A1R8B1_PAEAT</name>
<keyword evidence="7" id="KW-1185">Reference proteome</keyword>
<dbReference type="OrthoDB" id="15077at2"/>
<dbReference type="PANTHER" id="PTHR12599:SF0">
    <property type="entry name" value="PTERIN-4-ALPHA-CARBINOLAMINE DEHYDRATASE"/>
    <property type="match status" value="1"/>
</dbReference>
<dbReference type="HOGENOM" id="CLU_081974_4_3_11"/>
<dbReference type="eggNOG" id="COG2154">
    <property type="taxonomic scope" value="Bacteria"/>
</dbReference>
<organism evidence="6 7">
    <name type="scientific">Paenarthrobacter aurescens (strain TC1)</name>
    <dbReference type="NCBI Taxonomy" id="290340"/>
    <lineage>
        <taxon>Bacteria</taxon>
        <taxon>Bacillati</taxon>
        <taxon>Actinomycetota</taxon>
        <taxon>Actinomycetes</taxon>
        <taxon>Micrococcales</taxon>
        <taxon>Micrococcaceae</taxon>
        <taxon>Paenarthrobacter</taxon>
    </lineage>
</organism>
<dbReference type="EC" id="4.2.1.96" evidence="3"/>
<protein>
    <recommendedName>
        <fullName evidence="4">Putative pterin-4-alpha-carbinolamine dehydratase</fullName>
        <ecNumber evidence="3">4.2.1.96</ecNumber>
    </recommendedName>
</protein>
<dbReference type="GO" id="GO:0006729">
    <property type="term" value="P:tetrahydrobiopterin biosynthetic process"/>
    <property type="evidence" value="ECO:0007669"/>
    <property type="project" value="InterPro"/>
</dbReference>
<dbReference type="KEGG" id="aau:AAur_2761"/>
<comment type="similarity">
    <text evidence="2">Belongs to the pterin-4-alpha-carbinolamine dehydratase family.</text>
</comment>
<evidence type="ECO:0000256" key="4">
    <source>
        <dbReference type="ARBA" id="ARBA00021735"/>
    </source>
</evidence>
<keyword evidence="5" id="KW-0456">Lyase</keyword>
<evidence type="ECO:0000256" key="2">
    <source>
        <dbReference type="ARBA" id="ARBA00006472"/>
    </source>
</evidence>
<dbReference type="InterPro" id="IPR001533">
    <property type="entry name" value="Pterin_deHydtase"/>
</dbReference>
<evidence type="ECO:0000256" key="3">
    <source>
        <dbReference type="ARBA" id="ARBA00013252"/>
    </source>
</evidence>
<dbReference type="InterPro" id="IPR036428">
    <property type="entry name" value="PCD_sf"/>
</dbReference>
<accession>A1R8B1</accession>
<dbReference type="STRING" id="290340.AAur_2761"/>